<dbReference type="AlphaFoldDB" id="A0A1V6RUH8"/>
<dbReference type="STRING" id="29845.A0A1V6RUH8"/>
<protein>
    <submittedName>
        <fullName evidence="3">Uncharacterized protein</fullName>
    </submittedName>
</protein>
<dbReference type="PANTHER" id="PTHR35896">
    <property type="entry name" value="IG-LIKE DOMAIN-CONTAINING PROTEIN"/>
    <property type="match status" value="1"/>
</dbReference>
<reference evidence="4" key="1">
    <citation type="journal article" date="2017" name="Nat. Microbiol.">
        <title>Global analysis of biosynthetic gene clusters reveals vast potential of secondary metabolite production in Penicillium species.</title>
        <authorList>
            <person name="Nielsen J.C."/>
            <person name="Grijseels S."/>
            <person name="Prigent S."/>
            <person name="Ji B."/>
            <person name="Dainat J."/>
            <person name="Nielsen K.F."/>
            <person name="Frisvad J.C."/>
            <person name="Workman M."/>
            <person name="Nielsen J."/>
        </authorList>
    </citation>
    <scope>NUCLEOTIDE SEQUENCE [LARGE SCALE GENOMIC DNA]</scope>
    <source>
        <strain evidence="4">IBT 29486</strain>
    </source>
</reference>
<keyword evidence="2" id="KW-0812">Transmembrane</keyword>
<keyword evidence="2" id="KW-0472">Membrane</keyword>
<sequence>MLGVVETGYSRVSSSDGGLDELKHGDGLQKPKPWKRNGLVLTILVSALTGLIFGSISSTLTTAAVNHIHLSVNTTETASPIHVSDVNFMNDCGDSPAKARAQGCAFDTIMQLWVPPACQDTHLTDRFVAEGNWTWYADQRAHNPIPYEVLEQGEHQVAFAADHYHRAHCFYTWEALVRALRNRSPIMEEMMSYDHVMHCKMMGLQPTPVNSTIGVEIHPGYTRCAPYETWIRNLPEDEHSSRD</sequence>
<dbReference type="PANTHER" id="PTHR35896:SF3">
    <property type="entry name" value="MAJOR FACILITATOR SUPERFAMILY TRANSPORTER"/>
    <property type="match status" value="1"/>
</dbReference>
<organism evidence="3 4">
    <name type="scientific">Penicillium vulpinum</name>
    <dbReference type="NCBI Taxonomy" id="29845"/>
    <lineage>
        <taxon>Eukaryota</taxon>
        <taxon>Fungi</taxon>
        <taxon>Dikarya</taxon>
        <taxon>Ascomycota</taxon>
        <taxon>Pezizomycotina</taxon>
        <taxon>Eurotiomycetes</taxon>
        <taxon>Eurotiomycetidae</taxon>
        <taxon>Eurotiales</taxon>
        <taxon>Aspergillaceae</taxon>
        <taxon>Penicillium</taxon>
    </lineage>
</organism>
<proteinExistence type="predicted"/>
<dbReference type="Proteomes" id="UP000191518">
    <property type="component" value="Unassembled WGS sequence"/>
</dbReference>
<evidence type="ECO:0000313" key="3">
    <source>
        <dbReference type="EMBL" id="OQE05276.1"/>
    </source>
</evidence>
<dbReference type="InterPro" id="IPR053008">
    <property type="entry name" value="Phomopsin_biosynth_assoc"/>
</dbReference>
<dbReference type="OrthoDB" id="3501153at2759"/>
<accession>A0A1V6RUH8</accession>
<comment type="caution">
    <text evidence="3">The sequence shown here is derived from an EMBL/GenBank/DDBJ whole genome shotgun (WGS) entry which is preliminary data.</text>
</comment>
<feature type="transmembrane region" description="Helical" evidence="2">
    <location>
        <begin position="38"/>
        <end position="56"/>
    </location>
</feature>
<keyword evidence="4" id="KW-1185">Reference proteome</keyword>
<keyword evidence="2" id="KW-1133">Transmembrane helix</keyword>
<gene>
    <name evidence="3" type="ORF">PENVUL_c026G06161</name>
</gene>
<evidence type="ECO:0000256" key="1">
    <source>
        <dbReference type="SAM" id="MobiDB-lite"/>
    </source>
</evidence>
<feature type="region of interest" description="Disordered" evidence="1">
    <location>
        <begin position="1"/>
        <end position="27"/>
    </location>
</feature>
<evidence type="ECO:0000313" key="4">
    <source>
        <dbReference type="Proteomes" id="UP000191518"/>
    </source>
</evidence>
<evidence type="ECO:0000256" key="2">
    <source>
        <dbReference type="SAM" id="Phobius"/>
    </source>
</evidence>
<dbReference type="EMBL" id="MDYP01000026">
    <property type="protein sequence ID" value="OQE05276.1"/>
    <property type="molecule type" value="Genomic_DNA"/>
</dbReference>
<name>A0A1V6RUH8_9EURO</name>